<keyword evidence="1" id="KW-0479">Metal-binding</keyword>
<dbReference type="Proteomes" id="UP000780801">
    <property type="component" value="Unassembled WGS sequence"/>
</dbReference>
<dbReference type="AlphaFoldDB" id="A0A9P6KAW9"/>
<accession>A0A9P6KAW9</accession>
<evidence type="ECO:0000256" key="1">
    <source>
        <dbReference type="ARBA" id="ARBA00022723"/>
    </source>
</evidence>
<evidence type="ECO:0000256" key="4">
    <source>
        <dbReference type="ARBA" id="ARBA00022833"/>
    </source>
</evidence>
<keyword evidence="2" id="KW-0677">Repeat</keyword>
<name>A0A9P6KAW9_9FUNG</name>
<dbReference type="GO" id="GO:0008270">
    <property type="term" value="F:zinc ion binding"/>
    <property type="evidence" value="ECO:0007669"/>
    <property type="project" value="UniProtKB-KW"/>
</dbReference>
<dbReference type="InterPro" id="IPR013087">
    <property type="entry name" value="Znf_C2H2_type"/>
</dbReference>
<feature type="domain" description="C2H2-type" evidence="7">
    <location>
        <begin position="352"/>
        <end position="382"/>
    </location>
</feature>
<dbReference type="PROSITE" id="PS50157">
    <property type="entry name" value="ZINC_FINGER_C2H2_2"/>
    <property type="match status" value="1"/>
</dbReference>
<evidence type="ECO:0000256" key="2">
    <source>
        <dbReference type="ARBA" id="ARBA00022737"/>
    </source>
</evidence>
<dbReference type="SMART" id="SM00355">
    <property type="entry name" value="ZnF_C2H2"/>
    <property type="match status" value="2"/>
</dbReference>
<gene>
    <name evidence="8" type="ORF">BGW38_005391</name>
</gene>
<evidence type="ECO:0000313" key="9">
    <source>
        <dbReference type="Proteomes" id="UP000780801"/>
    </source>
</evidence>
<feature type="compositionally biased region" description="Polar residues" evidence="6">
    <location>
        <begin position="432"/>
        <end position="464"/>
    </location>
</feature>
<dbReference type="SUPFAM" id="SSF57667">
    <property type="entry name" value="beta-beta-alpha zinc fingers"/>
    <property type="match status" value="1"/>
</dbReference>
<proteinExistence type="predicted"/>
<evidence type="ECO:0000259" key="7">
    <source>
        <dbReference type="PROSITE" id="PS50157"/>
    </source>
</evidence>
<protein>
    <recommendedName>
        <fullName evidence="7">C2H2-type domain-containing protein</fullName>
    </recommendedName>
</protein>
<keyword evidence="4" id="KW-0862">Zinc</keyword>
<dbReference type="EMBL" id="JAABOA010003418">
    <property type="protein sequence ID" value="KAF9578694.1"/>
    <property type="molecule type" value="Genomic_DNA"/>
</dbReference>
<dbReference type="PANTHER" id="PTHR23057">
    <property type="entry name" value="JUXTAPOSED WITH ANOTHER ZINC FINGER PROTEIN 1"/>
    <property type="match status" value="1"/>
</dbReference>
<evidence type="ECO:0000313" key="8">
    <source>
        <dbReference type="EMBL" id="KAF9578694.1"/>
    </source>
</evidence>
<reference evidence="8" key="1">
    <citation type="journal article" date="2020" name="Fungal Divers.">
        <title>Resolving the Mortierellaceae phylogeny through synthesis of multi-gene phylogenetics and phylogenomics.</title>
        <authorList>
            <person name="Vandepol N."/>
            <person name="Liber J."/>
            <person name="Desiro A."/>
            <person name="Na H."/>
            <person name="Kennedy M."/>
            <person name="Barry K."/>
            <person name="Grigoriev I.V."/>
            <person name="Miller A.N."/>
            <person name="O'Donnell K."/>
            <person name="Stajich J.E."/>
            <person name="Bonito G."/>
        </authorList>
    </citation>
    <scope>NUCLEOTIDE SEQUENCE</scope>
    <source>
        <strain evidence="8">KOD1015</strain>
    </source>
</reference>
<dbReference type="PANTHER" id="PTHR23057:SF0">
    <property type="entry name" value="JUXTAPOSED WITH ANOTHER ZINC FINGER PROTEIN 1"/>
    <property type="match status" value="1"/>
</dbReference>
<evidence type="ECO:0000256" key="6">
    <source>
        <dbReference type="SAM" id="MobiDB-lite"/>
    </source>
</evidence>
<dbReference type="InterPro" id="IPR036236">
    <property type="entry name" value="Znf_C2H2_sf"/>
</dbReference>
<comment type="caution">
    <text evidence="8">The sequence shown here is derived from an EMBL/GenBank/DDBJ whole genome shotgun (WGS) entry which is preliminary data.</text>
</comment>
<dbReference type="OrthoDB" id="3269380at2759"/>
<evidence type="ECO:0000256" key="5">
    <source>
        <dbReference type="PROSITE-ProRule" id="PRU00042"/>
    </source>
</evidence>
<dbReference type="Gene3D" id="3.30.160.60">
    <property type="entry name" value="Classic Zinc Finger"/>
    <property type="match status" value="1"/>
</dbReference>
<sequence length="562" mass="58553">MLLSHTIFDTYSSSPRRGDVYDRDLEANYCKNFSCCGLTLLDMHALLQHYEEAHVCFEDEDDYDDLPGIAGFTDEDGWSTNSESEPSSPQLAHNSIAAAAATAAALAAATTAQPKLTPASFLNAKRKQTGVSLSDIYSEDFAFIPDESVSAFQNSVLRATAQAKACSASKKRDLAAFSTSFDTQSPLAKKAATAAASVNASPIKMPSTAGQSCGTPAPAPTPSLADLLLSAKAESADPASSKTTAQDQLYSAVTGYLEHAIQQGMLPSCGEAGSSGFLLTAEDLLLKRDEIVSMMESIGRADSSGADKPYRCTVNGCDKAYKNPNGLKYHNLRGHCNMVGSSDDEKNNSRPYRCTFLDCGKCYKNLNGLKYHIEHSHPNLAAALHASVPGFIALEGGNASQATIAAAAAIAAVQANPMMMAAASAIMASAHNSGNNARNSQTSSTPAAGVSVTRSNTPEATPQASPMLGPLNMDLANARTFTGAALTGSLATPLASPVLEQATIPSTIASLSIQTKSCGEFMASGMMTPSSPTSPIAPRSPSHVSNLTAALAAVSVEQQRLQ</sequence>
<evidence type="ECO:0000256" key="3">
    <source>
        <dbReference type="ARBA" id="ARBA00022771"/>
    </source>
</evidence>
<dbReference type="GO" id="GO:0005634">
    <property type="term" value="C:nucleus"/>
    <property type="evidence" value="ECO:0007669"/>
    <property type="project" value="TreeGrafter"/>
</dbReference>
<dbReference type="InterPro" id="IPR051580">
    <property type="entry name" value="ZnF-Chromatin_assoc"/>
</dbReference>
<dbReference type="PROSITE" id="PS00028">
    <property type="entry name" value="ZINC_FINGER_C2H2_1"/>
    <property type="match status" value="2"/>
</dbReference>
<organism evidence="8 9">
    <name type="scientific">Lunasporangiospora selenospora</name>
    <dbReference type="NCBI Taxonomy" id="979761"/>
    <lineage>
        <taxon>Eukaryota</taxon>
        <taxon>Fungi</taxon>
        <taxon>Fungi incertae sedis</taxon>
        <taxon>Mucoromycota</taxon>
        <taxon>Mortierellomycotina</taxon>
        <taxon>Mortierellomycetes</taxon>
        <taxon>Mortierellales</taxon>
        <taxon>Mortierellaceae</taxon>
        <taxon>Lunasporangiospora</taxon>
    </lineage>
</organism>
<keyword evidence="9" id="KW-1185">Reference proteome</keyword>
<feature type="region of interest" description="Disordered" evidence="6">
    <location>
        <begin position="432"/>
        <end position="470"/>
    </location>
</feature>
<keyword evidence="3 5" id="KW-0863">Zinc-finger</keyword>